<dbReference type="eggNOG" id="COG0063">
    <property type="taxonomic scope" value="Bacteria"/>
</dbReference>
<feature type="binding site" evidence="18">
    <location>
        <position position="163"/>
    </location>
    <ligand>
        <name>(6S)-NADPHX</name>
        <dbReference type="ChEBI" id="CHEBI:64076"/>
    </ligand>
</feature>
<dbReference type="Pfam" id="PF01256">
    <property type="entry name" value="Carb_kinase"/>
    <property type="match status" value="1"/>
</dbReference>
<evidence type="ECO:0000256" key="7">
    <source>
        <dbReference type="ARBA" id="ARBA00022840"/>
    </source>
</evidence>
<dbReference type="PANTHER" id="PTHR12592">
    <property type="entry name" value="ATP-DEPENDENT (S)-NAD(P)H-HYDRATE DEHYDRATASE FAMILY MEMBER"/>
    <property type="match status" value="1"/>
</dbReference>
<feature type="binding site" evidence="18">
    <location>
        <position position="62"/>
    </location>
    <ligand>
        <name>K(+)</name>
        <dbReference type="ChEBI" id="CHEBI:29103"/>
    </ligand>
</feature>
<comment type="function">
    <text evidence="17">Catalyzes the dehydration of the S-form of NAD(P)HX at the expense of ADP, which is converted to AMP. Together with NAD(P)HX epimerase, which catalyzes the epimerization of the S- and R-forms, the enzyme allows the repair of both epimers of NAD(P)HX, a damaged form of NAD(P)H that is a result of enzymatic or heat-dependent hydration.</text>
</comment>
<dbReference type="EMBL" id="CP002116">
    <property type="protein sequence ID" value="ADK81733.1"/>
    <property type="molecule type" value="Genomic_DNA"/>
</dbReference>
<dbReference type="EC" id="5.1.99.6" evidence="19"/>
<dbReference type="GO" id="GO:0046496">
    <property type="term" value="P:nicotinamide nucleotide metabolic process"/>
    <property type="evidence" value="ECO:0007669"/>
    <property type="project" value="UniProtKB-UniRule"/>
</dbReference>
<keyword evidence="23" id="KW-1185">Reference proteome</keyword>
<comment type="cofactor">
    <cofactor evidence="18 19">
        <name>K(+)</name>
        <dbReference type="ChEBI" id="CHEBI:29103"/>
    </cofactor>
    <text evidence="18 19">Binds 1 potassium ion per subunit.</text>
</comment>
<keyword evidence="9 18" id="KW-0630">Potassium</keyword>
<dbReference type="HAMAP" id="MF_01966">
    <property type="entry name" value="NADHX_epimerase"/>
    <property type="match status" value="1"/>
</dbReference>
<dbReference type="GO" id="GO:0005524">
    <property type="term" value="F:ATP binding"/>
    <property type="evidence" value="ECO:0007669"/>
    <property type="project" value="UniProtKB-UniRule"/>
</dbReference>
<dbReference type="GO" id="GO:0046872">
    <property type="term" value="F:metal ion binding"/>
    <property type="evidence" value="ECO:0007669"/>
    <property type="project" value="UniProtKB-UniRule"/>
</dbReference>
<dbReference type="SUPFAM" id="SSF64153">
    <property type="entry name" value="YjeF N-terminal domain-like"/>
    <property type="match status" value="1"/>
</dbReference>
<reference evidence="22 23" key="1">
    <citation type="journal article" date="2010" name="Stand. Genomic Sci.">
        <title>Complete genome sequence of Spirochaeta smaragdinae type strain (SEBR 4228).</title>
        <authorList>
            <person name="Mavromatis K."/>
            <person name="Yasawong M."/>
            <person name="Chertkov O."/>
            <person name="Lapidus A."/>
            <person name="Lucas S."/>
            <person name="Nolan M."/>
            <person name="Del Rio T.G."/>
            <person name="Tice H."/>
            <person name="Cheng J.F."/>
            <person name="Pitluck S."/>
            <person name="Liolios K."/>
            <person name="Ivanova N."/>
            <person name="Tapia R."/>
            <person name="Han C."/>
            <person name="Bruce D."/>
            <person name="Goodwin L."/>
            <person name="Pati A."/>
            <person name="Chen A."/>
            <person name="Palaniappan K."/>
            <person name="Land M."/>
            <person name="Hauser L."/>
            <person name="Chang Y.J."/>
            <person name="Jeffries C.D."/>
            <person name="Detter J.C."/>
            <person name="Rohde M."/>
            <person name="Brambilla E."/>
            <person name="Spring S."/>
            <person name="Goker M."/>
            <person name="Sikorski J."/>
            <person name="Woyke T."/>
            <person name="Bristow J."/>
            <person name="Eisen J.A."/>
            <person name="Markowitz V."/>
            <person name="Hugenholtz P."/>
            <person name="Klenk H.P."/>
            <person name="Kyrpides N.C."/>
        </authorList>
    </citation>
    <scope>NUCLEOTIDE SEQUENCE [LARGE SCALE GENOMIC DNA]</scope>
    <source>
        <strain evidence="23">DSM 11293 / JCM 15392 / SEBR 4228</strain>
    </source>
</reference>
<feature type="binding site" evidence="17">
    <location>
        <position position="451"/>
    </location>
    <ligand>
        <name>AMP</name>
        <dbReference type="ChEBI" id="CHEBI:456215"/>
    </ligand>
</feature>
<evidence type="ECO:0000256" key="10">
    <source>
        <dbReference type="ARBA" id="ARBA00023027"/>
    </source>
</evidence>
<dbReference type="GO" id="GO:0110051">
    <property type="term" value="P:metabolite repair"/>
    <property type="evidence" value="ECO:0007669"/>
    <property type="project" value="TreeGrafter"/>
</dbReference>
<feature type="binding site" evidence="17">
    <location>
        <position position="264"/>
    </location>
    <ligand>
        <name>(6S)-NADPHX</name>
        <dbReference type="ChEBI" id="CHEBI:64076"/>
    </ligand>
</feature>
<feature type="binding site" evidence="18">
    <location>
        <begin position="61"/>
        <end position="65"/>
    </location>
    <ligand>
        <name>(6S)-NADPHX</name>
        <dbReference type="ChEBI" id="CHEBI:64076"/>
    </ligand>
</feature>
<evidence type="ECO:0000256" key="11">
    <source>
        <dbReference type="ARBA" id="ARBA00023235"/>
    </source>
</evidence>
<keyword evidence="22" id="KW-0418">Kinase</keyword>
<evidence type="ECO:0000256" key="15">
    <source>
        <dbReference type="ARBA" id="ARBA00048238"/>
    </source>
</evidence>
<dbReference type="HAMAP" id="MF_01965">
    <property type="entry name" value="NADHX_dehydratase"/>
    <property type="match status" value="1"/>
</dbReference>
<dbReference type="InterPro" id="IPR004443">
    <property type="entry name" value="YjeF_N_dom"/>
</dbReference>
<dbReference type="Proteomes" id="UP000002318">
    <property type="component" value="Chromosome"/>
</dbReference>
<evidence type="ECO:0000313" key="22">
    <source>
        <dbReference type="EMBL" id="ADK81733.1"/>
    </source>
</evidence>
<evidence type="ECO:0000256" key="4">
    <source>
        <dbReference type="ARBA" id="ARBA00009524"/>
    </source>
</evidence>
<evidence type="ECO:0000256" key="13">
    <source>
        <dbReference type="ARBA" id="ARBA00023268"/>
    </source>
</evidence>
<gene>
    <name evidence="18" type="primary">nnrE</name>
    <name evidence="17" type="synonym">nnrD</name>
    <name evidence="22" type="ordered locus">Spirs_2623</name>
</gene>
<dbReference type="PROSITE" id="PS51385">
    <property type="entry name" value="YJEF_N"/>
    <property type="match status" value="1"/>
</dbReference>
<proteinExistence type="inferred from homology"/>
<dbReference type="Gene3D" id="3.40.50.10260">
    <property type="entry name" value="YjeF N-terminal domain"/>
    <property type="match status" value="1"/>
</dbReference>
<dbReference type="KEGG" id="ssm:Spirs_2623"/>
<evidence type="ECO:0000256" key="9">
    <source>
        <dbReference type="ARBA" id="ARBA00022958"/>
    </source>
</evidence>
<dbReference type="NCBIfam" id="TIGR00196">
    <property type="entry name" value="yjeF_cterm"/>
    <property type="match status" value="1"/>
</dbReference>
<comment type="similarity">
    <text evidence="3 19">In the N-terminal section; belongs to the NnrE/AIBP family.</text>
</comment>
<dbReference type="GO" id="GO:0052856">
    <property type="term" value="F:NAD(P)HX epimerase activity"/>
    <property type="evidence" value="ECO:0007669"/>
    <property type="project" value="UniProtKB-UniRule"/>
</dbReference>
<comment type="subunit">
    <text evidence="17">Homotetramer.</text>
</comment>
<evidence type="ECO:0000256" key="17">
    <source>
        <dbReference type="HAMAP-Rule" id="MF_01965"/>
    </source>
</evidence>
<feature type="domain" description="YjeF C-terminal" evidence="20">
    <location>
        <begin position="229"/>
        <end position="510"/>
    </location>
</feature>
<keyword evidence="13" id="KW-0511">Multifunctional enzyme</keyword>
<dbReference type="GO" id="GO:0016301">
    <property type="term" value="F:kinase activity"/>
    <property type="evidence" value="ECO:0007669"/>
    <property type="project" value="UniProtKB-KW"/>
</dbReference>
<evidence type="ECO:0000256" key="14">
    <source>
        <dbReference type="ARBA" id="ARBA00025153"/>
    </source>
</evidence>
<dbReference type="PIRSF" id="PIRSF017184">
    <property type="entry name" value="Nnr"/>
    <property type="match status" value="1"/>
</dbReference>
<accession>E1R4J2</accession>
<feature type="binding site" evidence="17">
    <location>
        <position position="320"/>
    </location>
    <ligand>
        <name>(6S)-NADPHX</name>
        <dbReference type="ChEBI" id="CHEBI:64076"/>
    </ligand>
</feature>
<organism evidence="22 23">
    <name type="scientific">Sediminispirochaeta smaragdinae (strain DSM 11293 / JCM 15392 / SEBR 4228)</name>
    <name type="common">Spirochaeta smaragdinae</name>
    <dbReference type="NCBI Taxonomy" id="573413"/>
    <lineage>
        <taxon>Bacteria</taxon>
        <taxon>Pseudomonadati</taxon>
        <taxon>Spirochaetota</taxon>
        <taxon>Spirochaetia</taxon>
        <taxon>Spirochaetales</taxon>
        <taxon>Spirochaetaceae</taxon>
        <taxon>Sediminispirochaeta</taxon>
    </lineage>
</organism>
<keyword evidence="11 18" id="KW-0413">Isomerase</keyword>
<dbReference type="OrthoDB" id="9806925at2"/>
<sequence>MKVVTGKVMSCIDRQASGDCAIPGLLLMEDAGQNAWRSFRTLCREKIDKESKLLFVAGKGNNGGDALVMARAAFSEGFTGAKVVLFASENGESVRLHTKICEGYGLKVLCMEGDKLAVQAAISDADVIFDGIAGTGLKGALRPMAAELVRRINESRALKVAVDIPSGLGDDAFPIAGSVIVRADITLTMELPKLPLFSPEGRKLVGRIVVVPVGFPLGLIAEAEAAAEWFVPEEVQVPELAPWAYKNRRGHLLVIGGAPCTDGAPFLCAMSAASSGAGLVTLMLDDEIFARTPPDRSGIMIRRLDPKFAASVDSVVIGPGWGRNEARLAAFDAVVQHAASGVIDADGITLLGMWLNKNGGRLPGKDGSTRWIVTPHPGEASRLAVSLGLCRDIEEARSMLLTRPWELLPPMAERCNGVIVLKSHISHIASPEGGYEIVEGNNPALGTGGSGDVLAGICGTMLMRGEMAAREAALEAVALHQRAGKHAAEKKGFFTAGQLIEFIGIESYRSAAE</sequence>
<comment type="catalytic activity">
    <reaction evidence="1 18 19">
        <text>(6R)-NADHX = (6S)-NADHX</text>
        <dbReference type="Rhea" id="RHEA:32215"/>
        <dbReference type="ChEBI" id="CHEBI:64074"/>
        <dbReference type="ChEBI" id="CHEBI:64075"/>
        <dbReference type="EC" id="5.1.99.6"/>
    </reaction>
</comment>
<evidence type="ECO:0000313" key="23">
    <source>
        <dbReference type="Proteomes" id="UP000002318"/>
    </source>
</evidence>
<comment type="caution">
    <text evidence="18">Lacks conserved residue(s) required for the propagation of feature annotation.</text>
</comment>
<dbReference type="InterPro" id="IPR030677">
    <property type="entry name" value="Nnr"/>
</dbReference>
<dbReference type="Gene3D" id="3.40.1190.20">
    <property type="match status" value="1"/>
</dbReference>
<evidence type="ECO:0000256" key="3">
    <source>
        <dbReference type="ARBA" id="ARBA00006001"/>
    </source>
</evidence>
<keyword evidence="8 17" id="KW-0521">NADP</keyword>
<dbReference type="EC" id="4.2.1.136" evidence="19"/>
<dbReference type="AlphaFoldDB" id="E1R4J2"/>
<feature type="binding site" evidence="17">
    <location>
        <position position="376"/>
    </location>
    <ligand>
        <name>(6S)-NADPHX</name>
        <dbReference type="ChEBI" id="CHEBI:64076"/>
    </ligand>
</feature>
<comment type="catalytic activity">
    <reaction evidence="15 17 19">
        <text>(6S)-NADHX + ADP = AMP + phosphate + NADH + H(+)</text>
        <dbReference type="Rhea" id="RHEA:32223"/>
        <dbReference type="ChEBI" id="CHEBI:15378"/>
        <dbReference type="ChEBI" id="CHEBI:43474"/>
        <dbReference type="ChEBI" id="CHEBI:57945"/>
        <dbReference type="ChEBI" id="CHEBI:64074"/>
        <dbReference type="ChEBI" id="CHEBI:456215"/>
        <dbReference type="ChEBI" id="CHEBI:456216"/>
        <dbReference type="EC" id="4.2.1.136"/>
    </reaction>
</comment>
<dbReference type="InterPro" id="IPR000631">
    <property type="entry name" value="CARKD"/>
</dbReference>
<feature type="binding site" evidence="18">
    <location>
        <begin position="134"/>
        <end position="140"/>
    </location>
    <ligand>
        <name>(6S)-NADPHX</name>
        <dbReference type="ChEBI" id="CHEBI:64076"/>
    </ligand>
</feature>
<evidence type="ECO:0000256" key="16">
    <source>
        <dbReference type="ARBA" id="ARBA00049209"/>
    </source>
</evidence>
<evidence type="ECO:0000256" key="19">
    <source>
        <dbReference type="PIRNR" id="PIRNR017184"/>
    </source>
</evidence>
<feature type="binding site" evidence="17">
    <location>
        <position position="452"/>
    </location>
    <ligand>
        <name>(6S)-NADPHX</name>
        <dbReference type="ChEBI" id="CHEBI:64076"/>
    </ligand>
</feature>
<keyword evidence="6 17" id="KW-0547">Nucleotide-binding</keyword>
<feature type="binding site" evidence="17">
    <location>
        <begin position="422"/>
        <end position="426"/>
    </location>
    <ligand>
        <name>AMP</name>
        <dbReference type="ChEBI" id="CHEBI:456215"/>
    </ligand>
</feature>
<comment type="function">
    <text evidence="18">Catalyzes the epimerization of the S- and R-forms of NAD(P)HX, a damaged form of NAD(P)H that is a result of enzymatic or heat-dependent hydration. This is a prerequisite for the S-specific NAD(P)H-hydrate dehydratase to allow the repair of both epimers of NAD(P)HX.</text>
</comment>
<evidence type="ECO:0000259" key="20">
    <source>
        <dbReference type="PROSITE" id="PS51383"/>
    </source>
</evidence>
<comment type="function">
    <text evidence="14 19">Bifunctional enzyme that catalyzes the epimerization of the S- and R-forms of NAD(P)HX and the dehydration of the S-form of NAD(P)HX at the expense of ADP, which is converted to AMP. This allows the repair of both epimers of NAD(P)HX, a damaged form of NAD(P)H that is a result of enzymatic or heat-dependent hydration.</text>
</comment>
<comment type="catalytic activity">
    <reaction evidence="2 18 19">
        <text>(6R)-NADPHX = (6S)-NADPHX</text>
        <dbReference type="Rhea" id="RHEA:32227"/>
        <dbReference type="ChEBI" id="CHEBI:64076"/>
        <dbReference type="ChEBI" id="CHEBI:64077"/>
        <dbReference type="EC" id="5.1.99.6"/>
    </reaction>
</comment>
<comment type="similarity">
    <text evidence="18">Belongs to the NnrE/AIBP family.</text>
</comment>
<evidence type="ECO:0000256" key="8">
    <source>
        <dbReference type="ARBA" id="ARBA00022857"/>
    </source>
</evidence>
<dbReference type="Pfam" id="PF03853">
    <property type="entry name" value="YjeF_N"/>
    <property type="match status" value="1"/>
</dbReference>
<dbReference type="CDD" id="cd01171">
    <property type="entry name" value="YXKO-related"/>
    <property type="match status" value="1"/>
</dbReference>
<dbReference type="RefSeq" id="WP_013255195.1">
    <property type="nucleotide sequence ID" value="NC_014364.1"/>
</dbReference>
<keyword evidence="5 18" id="KW-0479">Metal-binding</keyword>
<dbReference type="STRING" id="573413.Spirs_2623"/>
<feature type="binding site" evidence="18">
    <location>
        <position position="130"/>
    </location>
    <ligand>
        <name>K(+)</name>
        <dbReference type="ChEBI" id="CHEBI:29103"/>
    </ligand>
</feature>
<comment type="catalytic activity">
    <reaction evidence="16 17 19">
        <text>(6S)-NADPHX + ADP = AMP + phosphate + NADPH + H(+)</text>
        <dbReference type="Rhea" id="RHEA:32235"/>
        <dbReference type="ChEBI" id="CHEBI:15378"/>
        <dbReference type="ChEBI" id="CHEBI:43474"/>
        <dbReference type="ChEBI" id="CHEBI:57783"/>
        <dbReference type="ChEBI" id="CHEBI:64076"/>
        <dbReference type="ChEBI" id="CHEBI:456215"/>
        <dbReference type="ChEBI" id="CHEBI:456216"/>
        <dbReference type="EC" id="4.2.1.136"/>
    </reaction>
</comment>
<dbReference type="SUPFAM" id="SSF53613">
    <property type="entry name" value="Ribokinase-like"/>
    <property type="match status" value="1"/>
</dbReference>
<comment type="similarity">
    <text evidence="4 19">In the C-terminal section; belongs to the NnrD/CARKD family.</text>
</comment>
<evidence type="ECO:0000256" key="1">
    <source>
        <dbReference type="ARBA" id="ARBA00000013"/>
    </source>
</evidence>
<evidence type="ECO:0000256" key="5">
    <source>
        <dbReference type="ARBA" id="ARBA00022723"/>
    </source>
</evidence>
<feature type="domain" description="YjeF N-terminal" evidence="21">
    <location>
        <begin position="9"/>
        <end position="221"/>
    </location>
</feature>
<name>E1R4J2_SEDSS</name>
<protein>
    <recommendedName>
        <fullName evidence="19">Bifunctional NAD(P)H-hydrate repair enzyme</fullName>
    </recommendedName>
    <alternativeName>
        <fullName evidence="19">Nicotinamide nucleotide repair protein</fullName>
    </alternativeName>
    <domain>
        <recommendedName>
            <fullName evidence="19">ADP-dependent (S)-NAD(P)H-hydrate dehydratase</fullName>
            <ecNumber evidence="19">4.2.1.136</ecNumber>
        </recommendedName>
        <alternativeName>
            <fullName evidence="19">ADP-dependent NAD(P)HX dehydratase</fullName>
        </alternativeName>
    </domain>
    <domain>
        <recommendedName>
            <fullName evidence="19">NAD(P)H-hydrate epimerase</fullName>
            <ecNumber evidence="19">5.1.99.6</ecNumber>
        </recommendedName>
    </domain>
</protein>
<keyword evidence="10 17" id="KW-0520">NAD</keyword>
<keyword evidence="22" id="KW-0808">Transferase</keyword>
<dbReference type="InterPro" id="IPR029056">
    <property type="entry name" value="Ribokinase-like"/>
</dbReference>
<dbReference type="HOGENOM" id="CLU_024853_4_1_12"/>
<keyword evidence="7 17" id="KW-0067">ATP-binding</keyword>
<evidence type="ECO:0000259" key="21">
    <source>
        <dbReference type="PROSITE" id="PS51385"/>
    </source>
</evidence>
<dbReference type="NCBIfam" id="TIGR00197">
    <property type="entry name" value="yjeF_nterm"/>
    <property type="match status" value="1"/>
</dbReference>
<comment type="similarity">
    <text evidence="17">Belongs to the NnrD/CARKD family.</text>
</comment>
<evidence type="ECO:0000256" key="18">
    <source>
        <dbReference type="HAMAP-Rule" id="MF_01966"/>
    </source>
</evidence>
<evidence type="ECO:0000256" key="12">
    <source>
        <dbReference type="ARBA" id="ARBA00023239"/>
    </source>
</evidence>
<feature type="binding site" evidence="18">
    <location>
        <position position="166"/>
    </location>
    <ligand>
        <name>K(+)</name>
        <dbReference type="ChEBI" id="CHEBI:29103"/>
    </ligand>
</feature>
<dbReference type="eggNOG" id="COG0062">
    <property type="taxonomic scope" value="Bacteria"/>
</dbReference>
<evidence type="ECO:0000256" key="6">
    <source>
        <dbReference type="ARBA" id="ARBA00022741"/>
    </source>
</evidence>
<keyword evidence="12 17" id="KW-0456">Lyase</keyword>
<comment type="cofactor">
    <cofactor evidence="17">
        <name>Mg(2+)</name>
        <dbReference type="ChEBI" id="CHEBI:18420"/>
    </cofactor>
</comment>
<dbReference type="PANTHER" id="PTHR12592:SF0">
    <property type="entry name" value="ATP-DEPENDENT (S)-NAD(P)H-HYDRATE DEHYDRATASE"/>
    <property type="match status" value="1"/>
</dbReference>
<evidence type="ECO:0000256" key="2">
    <source>
        <dbReference type="ARBA" id="ARBA00000909"/>
    </source>
</evidence>
<dbReference type="InterPro" id="IPR036652">
    <property type="entry name" value="YjeF_N_dom_sf"/>
</dbReference>
<dbReference type="PROSITE" id="PS51383">
    <property type="entry name" value="YJEF_C_3"/>
    <property type="match status" value="1"/>
</dbReference>
<dbReference type="GO" id="GO:0052855">
    <property type="term" value="F:ADP-dependent NAD(P)H-hydrate dehydratase activity"/>
    <property type="evidence" value="ECO:0007669"/>
    <property type="project" value="UniProtKB-UniRule"/>
</dbReference>